<evidence type="ECO:0000256" key="4">
    <source>
        <dbReference type="ARBA" id="ARBA00023163"/>
    </source>
</evidence>
<dbReference type="InterPro" id="IPR036388">
    <property type="entry name" value="WH-like_DNA-bd_sf"/>
</dbReference>
<protein>
    <submittedName>
        <fullName evidence="7">RNA polymerase sigma factor RpoE</fullName>
    </submittedName>
</protein>
<dbReference type="NCBIfam" id="TIGR02937">
    <property type="entry name" value="sigma70-ECF"/>
    <property type="match status" value="1"/>
</dbReference>
<dbReference type="PANTHER" id="PTHR43133:SF51">
    <property type="entry name" value="RNA POLYMERASE SIGMA FACTOR"/>
    <property type="match status" value="1"/>
</dbReference>
<evidence type="ECO:0000313" key="7">
    <source>
        <dbReference type="EMBL" id="BCX46147.1"/>
    </source>
</evidence>
<evidence type="ECO:0000259" key="6">
    <source>
        <dbReference type="Pfam" id="PF08281"/>
    </source>
</evidence>
<dbReference type="PANTHER" id="PTHR43133">
    <property type="entry name" value="RNA POLYMERASE ECF-TYPE SIGMA FACTO"/>
    <property type="match status" value="1"/>
</dbReference>
<feature type="domain" description="RNA polymerase sigma-70 region 2" evidence="5">
    <location>
        <begin position="82"/>
        <end position="150"/>
    </location>
</feature>
<dbReference type="InterPro" id="IPR013324">
    <property type="entry name" value="RNA_pol_sigma_r3/r4-like"/>
</dbReference>
<dbReference type="InterPro" id="IPR039425">
    <property type="entry name" value="RNA_pol_sigma-70-like"/>
</dbReference>
<dbReference type="SUPFAM" id="SSF88946">
    <property type="entry name" value="Sigma2 domain of RNA polymerase sigma factors"/>
    <property type="match status" value="1"/>
</dbReference>
<dbReference type="Pfam" id="PF04542">
    <property type="entry name" value="Sigma70_r2"/>
    <property type="match status" value="1"/>
</dbReference>
<dbReference type="CDD" id="cd06171">
    <property type="entry name" value="Sigma70_r4"/>
    <property type="match status" value="1"/>
</dbReference>
<evidence type="ECO:0000259" key="5">
    <source>
        <dbReference type="Pfam" id="PF04542"/>
    </source>
</evidence>
<dbReference type="SUPFAM" id="SSF88659">
    <property type="entry name" value="Sigma3 and sigma4 domains of RNA polymerase sigma factors"/>
    <property type="match status" value="1"/>
</dbReference>
<dbReference type="Proteomes" id="UP001374893">
    <property type="component" value="Chromosome"/>
</dbReference>
<sequence>MSRIAERIDWAEAMGGGWSNRRARPSVIRWTALLLTGAAGRVALGSFTPVPPKMPDDTPRPDPDEDLVTRAQEGDTRAFDALILKYGEKLYGLIYNMTSNKEDTHDLLQDVFARAYHSLPKFKGKSTFYTWIYQIAVNMTLNFLKKRKRRTGLSLNEMDSSVHQDPALVDTGRDADPERQANVHELQKRLNEAMQSLSESHRTVVTLFDVQGLPHAEIAKILKVSVGTVRSRLHYAHQHLQTYLQDFWEQRF</sequence>
<evidence type="ECO:0000256" key="3">
    <source>
        <dbReference type="ARBA" id="ARBA00023082"/>
    </source>
</evidence>
<keyword evidence="4" id="KW-0804">Transcription</keyword>
<keyword evidence="3" id="KW-0731">Sigma factor</keyword>
<dbReference type="InterPro" id="IPR007627">
    <property type="entry name" value="RNA_pol_sigma70_r2"/>
</dbReference>
<dbReference type="Gene3D" id="1.10.10.10">
    <property type="entry name" value="Winged helix-like DNA-binding domain superfamily/Winged helix DNA-binding domain"/>
    <property type="match status" value="1"/>
</dbReference>
<dbReference type="InterPro" id="IPR013249">
    <property type="entry name" value="RNA_pol_sigma70_r4_t2"/>
</dbReference>
<dbReference type="EMBL" id="AP024702">
    <property type="protein sequence ID" value="BCX46147.1"/>
    <property type="molecule type" value="Genomic_DNA"/>
</dbReference>
<dbReference type="Pfam" id="PF08281">
    <property type="entry name" value="Sigma70_r4_2"/>
    <property type="match status" value="1"/>
</dbReference>
<proteinExistence type="inferred from homology"/>
<keyword evidence="8" id="KW-1185">Reference proteome</keyword>
<accession>A0ABM7R8B0</accession>
<keyword evidence="2" id="KW-0805">Transcription regulation</keyword>
<dbReference type="Gene3D" id="1.10.1740.10">
    <property type="match status" value="1"/>
</dbReference>
<evidence type="ECO:0000313" key="8">
    <source>
        <dbReference type="Proteomes" id="UP001374893"/>
    </source>
</evidence>
<feature type="domain" description="RNA polymerase sigma factor 70 region 4 type 2" evidence="6">
    <location>
        <begin position="189"/>
        <end position="236"/>
    </location>
</feature>
<comment type="similarity">
    <text evidence="1">Belongs to the sigma-70 factor family. ECF subfamily.</text>
</comment>
<dbReference type="InterPro" id="IPR013325">
    <property type="entry name" value="RNA_pol_sigma_r2"/>
</dbReference>
<organism evidence="7 8">
    <name type="scientific">Haloferula helveola</name>
    <dbReference type="NCBI Taxonomy" id="490095"/>
    <lineage>
        <taxon>Bacteria</taxon>
        <taxon>Pseudomonadati</taxon>
        <taxon>Verrucomicrobiota</taxon>
        <taxon>Verrucomicrobiia</taxon>
        <taxon>Verrucomicrobiales</taxon>
        <taxon>Verrucomicrobiaceae</taxon>
        <taxon>Haloferula</taxon>
    </lineage>
</organism>
<reference evidence="7 8" key="1">
    <citation type="submission" date="2021-06" db="EMBL/GenBank/DDBJ databases">
        <title>Complete genome of Haloferula helveola possessing various polysaccharide degrading enzymes.</title>
        <authorList>
            <person name="Takami H."/>
            <person name="Huang C."/>
            <person name="Hamasaki K."/>
        </authorList>
    </citation>
    <scope>NUCLEOTIDE SEQUENCE [LARGE SCALE GENOMIC DNA]</scope>
    <source>
        <strain evidence="7 8">CN-1</strain>
    </source>
</reference>
<dbReference type="InterPro" id="IPR014284">
    <property type="entry name" value="RNA_pol_sigma-70_dom"/>
</dbReference>
<evidence type="ECO:0000256" key="1">
    <source>
        <dbReference type="ARBA" id="ARBA00010641"/>
    </source>
</evidence>
<evidence type="ECO:0000256" key="2">
    <source>
        <dbReference type="ARBA" id="ARBA00023015"/>
    </source>
</evidence>
<name>A0ABM7R8B0_9BACT</name>
<gene>
    <name evidence="7" type="ORF">HAHE_00550</name>
</gene>